<evidence type="ECO:0000313" key="2">
    <source>
        <dbReference type="EMBL" id="CAF99240.1"/>
    </source>
</evidence>
<keyword evidence="1" id="KW-1133">Transmembrane helix</keyword>
<dbReference type="EMBL" id="CAAE01014575">
    <property type="protein sequence ID" value="CAF99240.1"/>
    <property type="molecule type" value="Genomic_DNA"/>
</dbReference>
<reference evidence="2" key="1">
    <citation type="journal article" date="2004" name="Nature">
        <title>Genome duplication in the teleost fish Tetraodon nigroviridis reveals the early vertebrate proto-karyotype.</title>
        <authorList>
            <person name="Jaillon O."/>
            <person name="Aury J.-M."/>
            <person name="Brunet F."/>
            <person name="Petit J.-L."/>
            <person name="Stange-Thomann N."/>
            <person name="Mauceli E."/>
            <person name="Bouneau L."/>
            <person name="Fischer C."/>
            <person name="Ozouf-Costaz C."/>
            <person name="Bernot A."/>
            <person name="Nicaud S."/>
            <person name="Jaffe D."/>
            <person name="Fisher S."/>
            <person name="Lutfalla G."/>
            <person name="Dossat C."/>
            <person name="Segurens B."/>
            <person name="Dasilva C."/>
            <person name="Salanoubat M."/>
            <person name="Levy M."/>
            <person name="Boudet N."/>
            <person name="Castellano S."/>
            <person name="Anthouard V."/>
            <person name="Jubin C."/>
            <person name="Castelli V."/>
            <person name="Katinka M."/>
            <person name="Vacherie B."/>
            <person name="Biemont C."/>
            <person name="Skalli Z."/>
            <person name="Cattolico L."/>
            <person name="Poulain J."/>
            <person name="De Berardinis V."/>
            <person name="Cruaud C."/>
            <person name="Duprat S."/>
            <person name="Brottier P."/>
            <person name="Coutanceau J.-P."/>
            <person name="Gouzy J."/>
            <person name="Parra G."/>
            <person name="Lardier G."/>
            <person name="Chapple C."/>
            <person name="McKernan K.J."/>
            <person name="McEwan P."/>
            <person name="Bosak S."/>
            <person name="Kellis M."/>
            <person name="Volff J.-N."/>
            <person name="Guigo R."/>
            <person name="Zody M.C."/>
            <person name="Mesirov J."/>
            <person name="Lindblad-Toh K."/>
            <person name="Birren B."/>
            <person name="Nusbaum C."/>
            <person name="Kahn D."/>
            <person name="Robinson-Rechavi M."/>
            <person name="Laudet V."/>
            <person name="Schachter V."/>
            <person name="Quetier F."/>
            <person name="Saurin W."/>
            <person name="Scarpelli C."/>
            <person name="Wincker P."/>
            <person name="Lander E.S."/>
            <person name="Weissenbach J."/>
            <person name="Roest Crollius H."/>
        </authorList>
    </citation>
    <scope>NUCLEOTIDE SEQUENCE [LARGE SCALE GENOMIC DNA]</scope>
</reference>
<accession>Q4SJE2</accession>
<dbReference type="HOGENOM" id="CLU_040616_1_1_1"/>
<sequence>MPGVGGRGCSRGLILWFFITNILLLLYYITHSAHMTIR</sequence>
<feature type="transmembrane region" description="Helical" evidence="1">
    <location>
        <begin position="12"/>
        <end position="30"/>
    </location>
</feature>
<keyword evidence="1" id="KW-0812">Transmembrane</keyword>
<proteinExistence type="predicted"/>
<dbReference type="AlphaFoldDB" id="Q4SJE2"/>
<gene>
    <name evidence="2" type="ORF">GSTENG00017252001</name>
</gene>
<comment type="caution">
    <text evidence="2">The sequence shown here is derived from an EMBL/GenBank/DDBJ whole genome shotgun (WGS) entry which is preliminary data.</text>
</comment>
<dbReference type="KEGG" id="tng:GSTEN00017252G001"/>
<organism evidence="2">
    <name type="scientific">Tetraodon nigroviridis</name>
    <name type="common">Spotted green pufferfish</name>
    <name type="synonym">Chelonodon nigroviridis</name>
    <dbReference type="NCBI Taxonomy" id="99883"/>
    <lineage>
        <taxon>Eukaryota</taxon>
        <taxon>Metazoa</taxon>
        <taxon>Chordata</taxon>
        <taxon>Craniata</taxon>
        <taxon>Vertebrata</taxon>
        <taxon>Euteleostomi</taxon>
        <taxon>Actinopterygii</taxon>
        <taxon>Neopterygii</taxon>
        <taxon>Teleostei</taxon>
        <taxon>Neoteleostei</taxon>
        <taxon>Acanthomorphata</taxon>
        <taxon>Eupercaria</taxon>
        <taxon>Tetraodontiformes</taxon>
        <taxon>Tetradontoidea</taxon>
        <taxon>Tetraodontidae</taxon>
        <taxon>Tetraodon</taxon>
    </lineage>
</organism>
<protein>
    <submittedName>
        <fullName evidence="2">(spotted green pufferfish) hypothetical protein</fullName>
    </submittedName>
</protein>
<keyword evidence="1" id="KW-0472">Membrane</keyword>
<name>Q4SJE2_TETNG</name>
<reference evidence="2" key="2">
    <citation type="submission" date="2004-02" db="EMBL/GenBank/DDBJ databases">
        <authorList>
            <consortium name="Genoscope"/>
            <consortium name="Whitehead Institute Centre for Genome Research"/>
        </authorList>
    </citation>
    <scope>NUCLEOTIDE SEQUENCE</scope>
</reference>
<evidence type="ECO:0000256" key="1">
    <source>
        <dbReference type="SAM" id="Phobius"/>
    </source>
</evidence>